<dbReference type="InterPro" id="IPR027450">
    <property type="entry name" value="AlkB-like"/>
</dbReference>
<gene>
    <name evidence="7" type="ORF">CLUMA_CG018032</name>
</gene>
<dbReference type="InterPro" id="IPR037151">
    <property type="entry name" value="AlkB-like_sf"/>
</dbReference>
<feature type="domain" description="Fe2OG dioxygenase" evidence="6">
    <location>
        <begin position="194"/>
        <end position="301"/>
    </location>
</feature>
<dbReference type="PANTHER" id="PTHR13069">
    <property type="entry name" value="ALKYLATED DNA REPAIR PROTEIN ALKB HOMOLOG 8"/>
    <property type="match status" value="1"/>
</dbReference>
<name>A0A1J1IZI6_9DIPT</name>
<keyword evidence="5" id="KW-0694">RNA-binding</keyword>
<reference evidence="7 8" key="1">
    <citation type="submission" date="2015-04" db="EMBL/GenBank/DDBJ databases">
        <authorList>
            <person name="Syromyatnikov M.Y."/>
            <person name="Popov V.N."/>
        </authorList>
    </citation>
    <scope>NUCLEOTIDE SEQUENCE [LARGE SCALE GENOMIC DNA]</scope>
</reference>
<dbReference type="AlphaFoldDB" id="A0A1J1IZI6"/>
<dbReference type="InterPro" id="IPR051422">
    <property type="entry name" value="AlkB_tRNA_MeTrf/Diox"/>
</dbReference>
<evidence type="ECO:0000313" key="7">
    <source>
        <dbReference type="EMBL" id="CRL05559.1"/>
    </source>
</evidence>
<dbReference type="GO" id="GO:0008757">
    <property type="term" value="F:S-adenosylmethionine-dependent methyltransferase activity"/>
    <property type="evidence" value="ECO:0007669"/>
    <property type="project" value="InterPro"/>
</dbReference>
<accession>A0A1J1IZI6</accession>
<dbReference type="STRING" id="568069.A0A1J1IZI6"/>
<protein>
    <submittedName>
        <fullName evidence="7">CLUMA_CG018032, isoform A</fullName>
    </submittedName>
</protein>
<evidence type="ECO:0000313" key="8">
    <source>
        <dbReference type="Proteomes" id="UP000183832"/>
    </source>
</evidence>
<keyword evidence="2" id="KW-0489">Methyltransferase</keyword>
<dbReference type="GO" id="GO:0005737">
    <property type="term" value="C:cytoplasm"/>
    <property type="evidence" value="ECO:0007669"/>
    <property type="project" value="TreeGrafter"/>
</dbReference>
<dbReference type="PANTHER" id="PTHR13069:SF21">
    <property type="entry name" value="ALKYLATED DNA REPAIR PROTEIN ALKB HOMOLOG 8"/>
    <property type="match status" value="1"/>
</dbReference>
<evidence type="ECO:0000256" key="4">
    <source>
        <dbReference type="ARBA" id="ARBA00022833"/>
    </source>
</evidence>
<dbReference type="SUPFAM" id="SSF51197">
    <property type="entry name" value="Clavaminate synthase-like"/>
    <property type="match status" value="1"/>
</dbReference>
<keyword evidence="8" id="KW-1185">Reference proteome</keyword>
<dbReference type="EMBL" id="CVRI01000064">
    <property type="protein sequence ID" value="CRL05559.1"/>
    <property type="molecule type" value="Genomic_DNA"/>
</dbReference>
<dbReference type="Gene3D" id="2.60.120.590">
    <property type="entry name" value="Alpha-ketoglutarate-dependent dioxygenase AlkB-like"/>
    <property type="match status" value="1"/>
</dbReference>
<organism evidence="7 8">
    <name type="scientific">Clunio marinus</name>
    <dbReference type="NCBI Taxonomy" id="568069"/>
    <lineage>
        <taxon>Eukaryota</taxon>
        <taxon>Metazoa</taxon>
        <taxon>Ecdysozoa</taxon>
        <taxon>Arthropoda</taxon>
        <taxon>Hexapoda</taxon>
        <taxon>Insecta</taxon>
        <taxon>Pterygota</taxon>
        <taxon>Neoptera</taxon>
        <taxon>Endopterygota</taxon>
        <taxon>Diptera</taxon>
        <taxon>Nematocera</taxon>
        <taxon>Chironomoidea</taxon>
        <taxon>Chironomidae</taxon>
        <taxon>Clunio</taxon>
    </lineage>
</organism>
<evidence type="ECO:0000259" key="6">
    <source>
        <dbReference type="PROSITE" id="PS51471"/>
    </source>
</evidence>
<keyword evidence="3" id="KW-0808">Transferase</keyword>
<dbReference type="GO" id="GO:0005634">
    <property type="term" value="C:nucleus"/>
    <property type="evidence" value="ECO:0007669"/>
    <property type="project" value="TreeGrafter"/>
</dbReference>
<dbReference type="InterPro" id="IPR029063">
    <property type="entry name" value="SAM-dependent_MTases_sf"/>
</dbReference>
<sequence>MKNLLKKTKAKEFPINADNSNIIFSSEPQEYLGILNAGLSNGINTEVLLEEVTKYAQLTDIRKDPKKVLEVMNGKSKLGQNGAPLLMSFCARISDENEVCPRQNFTQNKLPSGLILIEDCVSEDLEKKILSSLSWSDNDDEKRNLKYRKVQHFGYEFIYGSNNVDPKSPLRRKIPDVCNDIWKNLDQNILPNFTPDQLTVNEYEPGHGIPPHCDTHSCFEDPIVSLSLGSSVVMEFRNPESSKHLSVFLPQRSLLIMSGESRYGWTHGITPRMSDIVTNVDGILTVQSRQKRTSFTFRKLRIPSSCSCSFPSLCDVKRKPDNIIEMHVTNELAAKLEIEKVHKVYNEIGSHFSETRHSTWPNVEDFLKSLPEGSILCDVGCGNGKYLGVNEGIFKLGCDRSETLLQVCLQRNFNIFQCDCLQLPVRDISIDACISIAVIHHLATEERRKQAISEILRVLVIEGTALIYVWAKDQQKDNKKSSYLLQNQKQEKSCNNQIEKTKIIFDENEIELPIHQNRTQFHHTNLLVPWKLKEKDIPKEQQKVFLRYYHVFEDGELENLCKEFKNVDIIKSYYDQGNHCVVIKKTSF</sequence>
<dbReference type="CDD" id="cd02440">
    <property type="entry name" value="AdoMet_MTases"/>
    <property type="match status" value="1"/>
</dbReference>
<evidence type="ECO:0000256" key="5">
    <source>
        <dbReference type="ARBA" id="ARBA00022884"/>
    </source>
</evidence>
<dbReference type="Pfam" id="PF13532">
    <property type="entry name" value="2OG-FeII_Oxy_2"/>
    <property type="match status" value="1"/>
</dbReference>
<dbReference type="GO" id="GO:0000049">
    <property type="term" value="F:tRNA binding"/>
    <property type="evidence" value="ECO:0007669"/>
    <property type="project" value="TreeGrafter"/>
</dbReference>
<evidence type="ECO:0000256" key="2">
    <source>
        <dbReference type="ARBA" id="ARBA00022603"/>
    </source>
</evidence>
<comment type="cofactor">
    <cofactor evidence="1">
        <name>Fe(2+)</name>
        <dbReference type="ChEBI" id="CHEBI:29033"/>
    </cofactor>
</comment>
<dbReference type="SUPFAM" id="SSF53335">
    <property type="entry name" value="S-adenosyl-L-methionine-dependent methyltransferases"/>
    <property type="match status" value="1"/>
</dbReference>
<dbReference type="OrthoDB" id="271595at2759"/>
<dbReference type="PROSITE" id="PS51471">
    <property type="entry name" value="FE2OG_OXY"/>
    <property type="match status" value="1"/>
</dbReference>
<keyword evidence="4" id="KW-0862">Zinc</keyword>
<dbReference type="GO" id="GO:0106335">
    <property type="term" value="F:tRNA (5-carboxymethyluridine(34)-5-O)-methyltransferase activity"/>
    <property type="evidence" value="ECO:0007669"/>
    <property type="project" value="TreeGrafter"/>
</dbReference>
<dbReference type="InterPro" id="IPR005123">
    <property type="entry name" value="Oxoglu/Fe-dep_dioxygenase_dom"/>
</dbReference>
<dbReference type="GO" id="GO:0030488">
    <property type="term" value="P:tRNA methylation"/>
    <property type="evidence" value="ECO:0007669"/>
    <property type="project" value="TreeGrafter"/>
</dbReference>
<dbReference type="Pfam" id="PF08241">
    <property type="entry name" value="Methyltransf_11"/>
    <property type="match status" value="1"/>
</dbReference>
<dbReference type="GO" id="GO:0002098">
    <property type="term" value="P:tRNA wobble uridine modification"/>
    <property type="evidence" value="ECO:0007669"/>
    <property type="project" value="TreeGrafter"/>
</dbReference>
<evidence type="ECO:0000256" key="1">
    <source>
        <dbReference type="ARBA" id="ARBA00001954"/>
    </source>
</evidence>
<dbReference type="InterPro" id="IPR013216">
    <property type="entry name" value="Methyltransf_11"/>
</dbReference>
<proteinExistence type="predicted"/>
<dbReference type="Gene3D" id="3.40.50.150">
    <property type="entry name" value="Vaccinia Virus protein VP39"/>
    <property type="match status" value="1"/>
</dbReference>
<evidence type="ECO:0000256" key="3">
    <source>
        <dbReference type="ARBA" id="ARBA00022679"/>
    </source>
</evidence>
<dbReference type="Proteomes" id="UP000183832">
    <property type="component" value="Unassembled WGS sequence"/>
</dbReference>